<keyword evidence="2" id="KW-1185">Reference proteome</keyword>
<evidence type="ECO:0000313" key="2">
    <source>
        <dbReference type="Proteomes" id="UP000278807"/>
    </source>
</evidence>
<reference evidence="3" key="1">
    <citation type="submission" date="2017-02" db="UniProtKB">
        <authorList>
            <consortium name="WormBaseParasite"/>
        </authorList>
    </citation>
    <scope>IDENTIFICATION</scope>
</reference>
<dbReference type="Proteomes" id="UP000278807">
    <property type="component" value="Unassembled WGS sequence"/>
</dbReference>
<evidence type="ECO:0000313" key="1">
    <source>
        <dbReference type="EMBL" id="VDO16584.1"/>
    </source>
</evidence>
<dbReference type="EMBL" id="UZAE01015781">
    <property type="protein sequence ID" value="VDO16584.1"/>
    <property type="molecule type" value="Genomic_DNA"/>
</dbReference>
<protein>
    <submittedName>
        <fullName evidence="3">Exonuclease domain-containing protein</fullName>
    </submittedName>
</protein>
<gene>
    <name evidence="1" type="ORF">HNAJ_LOCUS13644</name>
</gene>
<proteinExistence type="predicted"/>
<dbReference type="OrthoDB" id="382863at2759"/>
<sequence>MFLVLDIESGGSSPFPPVGHIEGMCFAKQSCPVRSLNSATASILGQSGMSEIATVHCFSFVRALSLHCVERHRAVHALQNRCPLLSKCVSKRIVYNATVTRNPL</sequence>
<reference evidence="1 2" key="2">
    <citation type="submission" date="2018-11" db="EMBL/GenBank/DDBJ databases">
        <authorList>
            <consortium name="Pathogen Informatics"/>
        </authorList>
    </citation>
    <scope>NUCLEOTIDE SEQUENCE [LARGE SCALE GENOMIC DNA]</scope>
</reference>
<evidence type="ECO:0000313" key="3">
    <source>
        <dbReference type="WBParaSite" id="HNAJ_0001367001-mRNA-1"/>
    </source>
</evidence>
<accession>A0A0R3U0M1</accession>
<dbReference type="AlphaFoldDB" id="A0A0R3U0M1"/>
<dbReference type="WBParaSite" id="HNAJ_0001367001-mRNA-1">
    <property type="protein sequence ID" value="HNAJ_0001367001-mRNA-1"/>
    <property type="gene ID" value="HNAJ_0001367001"/>
</dbReference>
<name>A0A0R3U0M1_RODNA</name>
<organism evidence="3">
    <name type="scientific">Rodentolepis nana</name>
    <name type="common">Dwarf tapeworm</name>
    <name type="synonym">Hymenolepis nana</name>
    <dbReference type="NCBI Taxonomy" id="102285"/>
    <lineage>
        <taxon>Eukaryota</taxon>
        <taxon>Metazoa</taxon>
        <taxon>Spiralia</taxon>
        <taxon>Lophotrochozoa</taxon>
        <taxon>Platyhelminthes</taxon>
        <taxon>Cestoda</taxon>
        <taxon>Eucestoda</taxon>
        <taxon>Cyclophyllidea</taxon>
        <taxon>Hymenolepididae</taxon>
        <taxon>Rodentolepis</taxon>
    </lineage>
</organism>